<dbReference type="InterPro" id="IPR004369">
    <property type="entry name" value="Prolyl-tRNA_editing_YbaK/EbsC"/>
</dbReference>
<name>A0A1M6HK73_9FIRM</name>
<dbReference type="STRING" id="1122934.SAMN02745691_01556"/>
<sequence>MGREKETKTNAMRILEKMRIGFTHYSYDCNEFMDGLETADMLNLPHEQVFKTLVTVGNSKDYFVFVIPVEEELDMKKAAKAAGEKSISMLPLKDLTAVTGYVRGGCTAIGMKKQFKTIISGLAERQDQIYISAGKLGAQLRLRPTDFCRAAGADYGDVTAERN</sequence>
<evidence type="ECO:0000256" key="4">
    <source>
        <dbReference type="PIRNR" id="PIRNR006181"/>
    </source>
</evidence>
<dbReference type="NCBIfam" id="TIGR00011">
    <property type="entry name" value="YbaK_EbsC"/>
    <property type="match status" value="1"/>
</dbReference>
<dbReference type="EMBL" id="FQYT01000015">
    <property type="protein sequence ID" value="SHJ22600.1"/>
    <property type="molecule type" value="Genomic_DNA"/>
</dbReference>
<reference evidence="6 7" key="1">
    <citation type="submission" date="2016-11" db="EMBL/GenBank/DDBJ databases">
        <authorList>
            <person name="Jaros S."/>
            <person name="Januszkiewicz K."/>
            <person name="Wedrychowicz H."/>
        </authorList>
    </citation>
    <scope>NUCLEOTIDE SEQUENCE [LARGE SCALE GENOMIC DNA]</scope>
    <source>
        <strain evidence="6 7">DSM 15970</strain>
    </source>
</reference>
<dbReference type="PIRSF" id="PIRSF006181">
    <property type="entry name" value="EbsC_YbaK"/>
    <property type="match status" value="1"/>
</dbReference>
<evidence type="ECO:0000313" key="6">
    <source>
        <dbReference type="EMBL" id="SHJ22600.1"/>
    </source>
</evidence>
<dbReference type="OrthoDB" id="9809296at2"/>
<evidence type="ECO:0000256" key="3">
    <source>
        <dbReference type="ARBA" id="ARBA00023239"/>
    </source>
</evidence>
<dbReference type="GO" id="GO:0002161">
    <property type="term" value="F:aminoacyl-tRNA deacylase activity"/>
    <property type="evidence" value="ECO:0007669"/>
    <property type="project" value="InterPro"/>
</dbReference>
<dbReference type="GO" id="GO:0016829">
    <property type="term" value="F:lyase activity"/>
    <property type="evidence" value="ECO:0007669"/>
    <property type="project" value="UniProtKB-KW"/>
</dbReference>
<dbReference type="EC" id="4.2.-.-" evidence="4"/>
<dbReference type="AlphaFoldDB" id="A0A1M6HK73"/>
<keyword evidence="2 4" id="KW-0648">Protein biosynthesis</keyword>
<gene>
    <name evidence="6" type="ORF">SAMN02745691_01556</name>
</gene>
<dbReference type="PANTHER" id="PTHR30411:SF0">
    <property type="entry name" value="CYS-TRNA(PRO)_CYS-TRNA(CYS) DEACYLASE YBAK"/>
    <property type="match status" value="1"/>
</dbReference>
<dbReference type="CDD" id="cd00002">
    <property type="entry name" value="YbaK_deacylase"/>
    <property type="match status" value="1"/>
</dbReference>
<dbReference type="InterPro" id="IPR007214">
    <property type="entry name" value="YbaK/aa-tRNA-synth-assoc-dom"/>
</dbReference>
<accession>A0A1M6HK73</accession>
<dbReference type="PANTHER" id="PTHR30411">
    <property type="entry name" value="CYTOPLASMIC PROTEIN"/>
    <property type="match status" value="1"/>
</dbReference>
<feature type="domain" description="YbaK/aminoacyl-tRNA synthetase-associated" evidence="5">
    <location>
        <begin position="37"/>
        <end position="147"/>
    </location>
</feature>
<comment type="similarity">
    <text evidence="1 4">Belongs to the prolyl-tRNA editing family. YbaK/EbsC subfamily.</text>
</comment>
<evidence type="ECO:0000313" key="7">
    <source>
        <dbReference type="Proteomes" id="UP000184342"/>
    </source>
</evidence>
<keyword evidence="7" id="KW-1185">Reference proteome</keyword>
<proteinExistence type="inferred from homology"/>
<organism evidence="6 7">
    <name type="scientific">Parasporobacterium paucivorans DSM 15970</name>
    <dbReference type="NCBI Taxonomy" id="1122934"/>
    <lineage>
        <taxon>Bacteria</taxon>
        <taxon>Bacillati</taxon>
        <taxon>Bacillota</taxon>
        <taxon>Clostridia</taxon>
        <taxon>Lachnospirales</taxon>
        <taxon>Lachnospiraceae</taxon>
        <taxon>Parasporobacterium</taxon>
    </lineage>
</organism>
<evidence type="ECO:0000256" key="1">
    <source>
        <dbReference type="ARBA" id="ARBA00009798"/>
    </source>
</evidence>
<dbReference type="Gene3D" id="3.90.960.10">
    <property type="entry name" value="YbaK/aminoacyl-tRNA synthetase-associated domain"/>
    <property type="match status" value="1"/>
</dbReference>
<dbReference type="SUPFAM" id="SSF55826">
    <property type="entry name" value="YbaK/ProRS associated domain"/>
    <property type="match status" value="1"/>
</dbReference>
<dbReference type="Pfam" id="PF04073">
    <property type="entry name" value="tRNA_edit"/>
    <property type="match status" value="1"/>
</dbReference>
<protein>
    <recommendedName>
        <fullName evidence="4">Cys-tRNA(Pro)/Cys-tRNA(Cys) deacylase</fullName>
        <ecNumber evidence="4">4.2.-.-</ecNumber>
    </recommendedName>
</protein>
<dbReference type="GO" id="GO:0006412">
    <property type="term" value="P:translation"/>
    <property type="evidence" value="ECO:0007669"/>
    <property type="project" value="UniProtKB-KW"/>
</dbReference>
<evidence type="ECO:0000259" key="5">
    <source>
        <dbReference type="Pfam" id="PF04073"/>
    </source>
</evidence>
<evidence type="ECO:0000256" key="2">
    <source>
        <dbReference type="ARBA" id="ARBA00022917"/>
    </source>
</evidence>
<keyword evidence="3 4" id="KW-0456">Lyase</keyword>
<dbReference type="Proteomes" id="UP000184342">
    <property type="component" value="Unassembled WGS sequence"/>
</dbReference>
<dbReference type="InterPro" id="IPR036754">
    <property type="entry name" value="YbaK/aa-tRNA-synt-asso_dom_sf"/>
</dbReference>